<proteinExistence type="predicted"/>
<dbReference type="PRINTS" id="PR00455">
    <property type="entry name" value="HTHTETR"/>
</dbReference>
<organism evidence="4 5">
    <name type="scientific">Desulfoferula mesophila</name>
    <dbReference type="NCBI Taxonomy" id="3058419"/>
    <lineage>
        <taxon>Bacteria</taxon>
        <taxon>Pseudomonadati</taxon>
        <taxon>Thermodesulfobacteriota</taxon>
        <taxon>Desulfarculia</taxon>
        <taxon>Desulfarculales</taxon>
        <taxon>Desulfarculaceae</taxon>
        <taxon>Desulfoferula</taxon>
    </lineage>
</organism>
<dbReference type="InterPro" id="IPR009057">
    <property type="entry name" value="Homeodomain-like_sf"/>
</dbReference>
<dbReference type="EMBL" id="AP028679">
    <property type="protein sequence ID" value="BEQ14059.1"/>
    <property type="molecule type" value="Genomic_DNA"/>
</dbReference>
<dbReference type="KEGG" id="dmp:FAK_11250"/>
<sequence length="217" mass="24210">MSKEQPGGGTWRERQKQQTRQVILEAAKELFEALGYDKTTIRAVAKYAGVGVGTVMSHFKDKASLLSAALVGDWRQTVELVMTTMPQEANYRDQLLYSAKIFFEYYTRRPSLSRNLLKEALFSPEVRSPEIKAMDDTAREIGVGTLRAAQEKGEIRADVDCEVLHQALFGEYCFVCIAGLAQPEPDPEQMLAMLKSLTDPIVRGALPCPDCHGPERP</sequence>
<dbReference type="PANTHER" id="PTHR30055:SF226">
    <property type="entry name" value="HTH-TYPE TRANSCRIPTIONAL REGULATOR PKSA"/>
    <property type="match status" value="1"/>
</dbReference>
<evidence type="ECO:0000313" key="5">
    <source>
        <dbReference type="Proteomes" id="UP001366166"/>
    </source>
</evidence>
<dbReference type="InterPro" id="IPR036271">
    <property type="entry name" value="Tet_transcr_reg_TetR-rel_C_sf"/>
</dbReference>
<accession>A0AAU9EHK8</accession>
<dbReference type="Gene3D" id="1.10.357.10">
    <property type="entry name" value="Tetracycline Repressor, domain 2"/>
    <property type="match status" value="1"/>
</dbReference>
<dbReference type="GO" id="GO:0000976">
    <property type="term" value="F:transcription cis-regulatory region binding"/>
    <property type="evidence" value="ECO:0007669"/>
    <property type="project" value="TreeGrafter"/>
</dbReference>
<evidence type="ECO:0000256" key="2">
    <source>
        <dbReference type="PROSITE-ProRule" id="PRU00335"/>
    </source>
</evidence>
<dbReference type="GO" id="GO:0003700">
    <property type="term" value="F:DNA-binding transcription factor activity"/>
    <property type="evidence" value="ECO:0007669"/>
    <property type="project" value="TreeGrafter"/>
</dbReference>
<feature type="DNA-binding region" description="H-T-H motif" evidence="2">
    <location>
        <begin position="40"/>
        <end position="59"/>
    </location>
</feature>
<dbReference type="SUPFAM" id="SSF46689">
    <property type="entry name" value="Homeodomain-like"/>
    <property type="match status" value="1"/>
</dbReference>
<keyword evidence="5" id="KW-1185">Reference proteome</keyword>
<name>A0AAU9EHK8_9BACT</name>
<evidence type="ECO:0000313" key="4">
    <source>
        <dbReference type="EMBL" id="BEQ14059.1"/>
    </source>
</evidence>
<dbReference type="InterPro" id="IPR001647">
    <property type="entry name" value="HTH_TetR"/>
</dbReference>
<protein>
    <submittedName>
        <fullName evidence="4">TetR family transcriptional regulator</fullName>
    </submittedName>
</protein>
<evidence type="ECO:0000256" key="1">
    <source>
        <dbReference type="ARBA" id="ARBA00023125"/>
    </source>
</evidence>
<dbReference type="PANTHER" id="PTHR30055">
    <property type="entry name" value="HTH-TYPE TRANSCRIPTIONAL REGULATOR RUTR"/>
    <property type="match status" value="1"/>
</dbReference>
<dbReference type="PROSITE" id="PS50977">
    <property type="entry name" value="HTH_TETR_2"/>
    <property type="match status" value="1"/>
</dbReference>
<dbReference type="Proteomes" id="UP001366166">
    <property type="component" value="Chromosome"/>
</dbReference>
<evidence type="ECO:0000259" key="3">
    <source>
        <dbReference type="PROSITE" id="PS50977"/>
    </source>
</evidence>
<keyword evidence="1 2" id="KW-0238">DNA-binding</keyword>
<gene>
    <name evidence="4" type="ORF">FAK_11250</name>
</gene>
<dbReference type="SUPFAM" id="SSF48498">
    <property type="entry name" value="Tetracyclin repressor-like, C-terminal domain"/>
    <property type="match status" value="1"/>
</dbReference>
<dbReference type="RefSeq" id="WP_338605786.1">
    <property type="nucleotide sequence ID" value="NZ_AP028679.1"/>
</dbReference>
<dbReference type="AlphaFoldDB" id="A0AAU9EHK8"/>
<feature type="domain" description="HTH tetR-type" evidence="3">
    <location>
        <begin position="17"/>
        <end position="77"/>
    </location>
</feature>
<dbReference type="InterPro" id="IPR050109">
    <property type="entry name" value="HTH-type_TetR-like_transc_reg"/>
</dbReference>
<dbReference type="Gene3D" id="1.10.10.60">
    <property type="entry name" value="Homeodomain-like"/>
    <property type="match status" value="1"/>
</dbReference>
<reference evidence="5" key="1">
    <citation type="journal article" date="2023" name="Arch. Microbiol.">
        <title>Desulfoferula mesophilus gen. nov. sp. nov., a mesophilic sulfate-reducing bacterium isolated from a brackish lake sediment.</title>
        <authorList>
            <person name="Watanabe T."/>
            <person name="Yabe T."/>
            <person name="Tsuji J.M."/>
            <person name="Fukui M."/>
        </authorList>
    </citation>
    <scope>NUCLEOTIDE SEQUENCE [LARGE SCALE GENOMIC DNA]</scope>
    <source>
        <strain evidence="5">12FAK</strain>
    </source>
</reference>
<dbReference type="Pfam" id="PF00440">
    <property type="entry name" value="TetR_N"/>
    <property type="match status" value="1"/>
</dbReference>